<dbReference type="InterPro" id="IPR009736">
    <property type="entry name" value="DUF1307"/>
</dbReference>
<dbReference type="Gene3D" id="3.30.1830.10">
    <property type="entry name" value="YehR-like"/>
    <property type="match status" value="1"/>
</dbReference>
<sequence length="224" mass="24942">MKCKKCGFEVSENDLFCANCGAKVEIEPNKKPNNKMKLIIAAIVVVICAGGIGFFLMNNNNDEDKANNKEVVSNQEKDEDEKKDDIRKDDEDKSLVICQGNIDEITTNTTTIEATDDKVNVMKAKVEYDVTDYVSDQYTIDYWKSQLQSINVDYNSLQGASATWDVNGTIITMNVEIDYDKADFDELAAAGVLTSSEDGKKIAYVSLEQTIQNQENSGLVCKKQ</sequence>
<reference evidence="4" key="2">
    <citation type="submission" date="2021-04" db="EMBL/GenBank/DDBJ databases">
        <authorList>
            <person name="Gilroy R."/>
        </authorList>
    </citation>
    <scope>NUCLEOTIDE SEQUENCE</scope>
    <source>
        <strain evidence="4">ChiGjej1B1-14440</strain>
    </source>
</reference>
<dbReference type="Pfam" id="PF13240">
    <property type="entry name" value="Zn_Ribbon_1"/>
    <property type="match status" value="1"/>
</dbReference>
<reference evidence="4" key="1">
    <citation type="journal article" date="2021" name="PeerJ">
        <title>Extensive microbial diversity within the chicken gut microbiome revealed by metagenomics and culture.</title>
        <authorList>
            <person name="Gilroy R."/>
            <person name="Ravi A."/>
            <person name="Getino M."/>
            <person name="Pursley I."/>
            <person name="Horton D.L."/>
            <person name="Alikhan N.F."/>
            <person name="Baker D."/>
            <person name="Gharbi K."/>
            <person name="Hall N."/>
            <person name="Watson M."/>
            <person name="Adriaenssens E.M."/>
            <person name="Foster-Nyarko E."/>
            <person name="Jarju S."/>
            <person name="Secka A."/>
            <person name="Antonio M."/>
            <person name="Oren A."/>
            <person name="Chaudhuri R.R."/>
            <person name="La Ragione R."/>
            <person name="Hildebrand F."/>
            <person name="Pallen M.J."/>
        </authorList>
    </citation>
    <scope>NUCLEOTIDE SEQUENCE</scope>
    <source>
        <strain evidence="4">ChiGjej1B1-14440</strain>
    </source>
</reference>
<feature type="domain" description="Zinc-ribbon" evidence="3">
    <location>
        <begin position="2"/>
        <end position="24"/>
    </location>
</feature>
<organism evidence="4 5">
    <name type="scientific">Candidatus Erysipelatoclostridium merdavium</name>
    <dbReference type="NCBI Taxonomy" id="2838566"/>
    <lineage>
        <taxon>Bacteria</taxon>
        <taxon>Bacillati</taxon>
        <taxon>Bacillota</taxon>
        <taxon>Erysipelotrichia</taxon>
        <taxon>Erysipelotrichales</taxon>
        <taxon>Erysipelotrichales incertae sedis</taxon>
    </lineage>
</organism>
<keyword evidence="2" id="KW-1133">Transmembrane helix</keyword>
<dbReference type="InterPro" id="IPR036699">
    <property type="entry name" value="YehR-like_sf"/>
</dbReference>
<accession>A0A9D2BN96</accession>
<keyword evidence="2" id="KW-0472">Membrane</keyword>
<protein>
    <submittedName>
        <fullName evidence="4">DUF1307 domain-containing protein</fullName>
    </submittedName>
</protein>
<keyword evidence="2" id="KW-0812">Transmembrane</keyword>
<dbReference type="Proteomes" id="UP000886724">
    <property type="component" value="Unassembled WGS sequence"/>
</dbReference>
<dbReference type="AlphaFoldDB" id="A0A9D2BN96"/>
<dbReference type="SUPFAM" id="SSF160704">
    <property type="entry name" value="YehR-like"/>
    <property type="match status" value="1"/>
</dbReference>
<gene>
    <name evidence="4" type="ORF">H9980_10240</name>
</gene>
<dbReference type="InterPro" id="IPR026870">
    <property type="entry name" value="Zinc_ribbon_dom"/>
</dbReference>
<feature type="transmembrane region" description="Helical" evidence="2">
    <location>
        <begin position="38"/>
        <end position="57"/>
    </location>
</feature>
<dbReference type="Pfam" id="PF06998">
    <property type="entry name" value="DUF1307"/>
    <property type="match status" value="1"/>
</dbReference>
<comment type="caution">
    <text evidence="4">The sequence shown here is derived from an EMBL/GenBank/DDBJ whole genome shotgun (WGS) entry which is preliminary data.</text>
</comment>
<evidence type="ECO:0000259" key="3">
    <source>
        <dbReference type="Pfam" id="PF13240"/>
    </source>
</evidence>
<proteinExistence type="predicted"/>
<dbReference type="EMBL" id="DXET01000227">
    <property type="protein sequence ID" value="HIX82331.1"/>
    <property type="molecule type" value="Genomic_DNA"/>
</dbReference>
<evidence type="ECO:0000313" key="5">
    <source>
        <dbReference type="Proteomes" id="UP000886724"/>
    </source>
</evidence>
<evidence type="ECO:0000256" key="2">
    <source>
        <dbReference type="SAM" id="Phobius"/>
    </source>
</evidence>
<evidence type="ECO:0000313" key="4">
    <source>
        <dbReference type="EMBL" id="HIX82331.1"/>
    </source>
</evidence>
<evidence type="ECO:0000256" key="1">
    <source>
        <dbReference type="SAM" id="MobiDB-lite"/>
    </source>
</evidence>
<name>A0A9D2BN96_9FIRM</name>
<feature type="region of interest" description="Disordered" evidence="1">
    <location>
        <begin position="65"/>
        <end position="88"/>
    </location>
</feature>